<feature type="domain" description="Major facilitator superfamily (MFS) profile" evidence="5">
    <location>
        <begin position="9"/>
        <end position="399"/>
    </location>
</feature>
<evidence type="ECO:0000256" key="2">
    <source>
        <dbReference type="ARBA" id="ARBA00022989"/>
    </source>
</evidence>
<reference evidence="6 7" key="1">
    <citation type="submission" date="2019-07" db="EMBL/GenBank/DDBJ databases">
        <title>Novel species isolated from glacier.</title>
        <authorList>
            <person name="Liu Q."/>
            <person name="Xin Y.-H."/>
        </authorList>
    </citation>
    <scope>NUCLEOTIDE SEQUENCE [LARGE SCALE GENOMIC DNA]</scope>
    <source>
        <strain evidence="6 7">LB1R16</strain>
    </source>
</reference>
<feature type="transmembrane region" description="Helical" evidence="4">
    <location>
        <begin position="309"/>
        <end position="333"/>
    </location>
</feature>
<dbReference type="GO" id="GO:0022857">
    <property type="term" value="F:transmembrane transporter activity"/>
    <property type="evidence" value="ECO:0007669"/>
    <property type="project" value="InterPro"/>
</dbReference>
<name>A0A552UIJ8_9SPHN</name>
<dbReference type="InterPro" id="IPR036259">
    <property type="entry name" value="MFS_trans_sf"/>
</dbReference>
<dbReference type="InterPro" id="IPR020846">
    <property type="entry name" value="MFS_dom"/>
</dbReference>
<feature type="transmembrane region" description="Helical" evidence="4">
    <location>
        <begin position="222"/>
        <end position="245"/>
    </location>
</feature>
<dbReference type="Pfam" id="PF07690">
    <property type="entry name" value="MFS_1"/>
    <property type="match status" value="1"/>
</dbReference>
<evidence type="ECO:0000313" key="6">
    <source>
        <dbReference type="EMBL" id="TRW18027.1"/>
    </source>
</evidence>
<feature type="transmembrane region" description="Helical" evidence="4">
    <location>
        <begin position="135"/>
        <end position="160"/>
    </location>
</feature>
<sequence length="409" mass="43113">MGEFRRGSKVLAAAFLGVMCGASPLPFNVLGTLFKPLQEEFGWNRAEISGGITVFGIVASLMAPVFGWLADRYGVRRVALSSLGAFIVAFAAMGFTPPSLVGYYALWFFVGLVGIGSTPVTWSRAISLWFLDNRGLALGIMLIGTSAAAFVVPGLAVWAIDAYGWRAMFPIVAMLPLLVALPIGLLWFREPRPDERPPGLSTRDGAVAGMTFGAAAKTRQFWTLWVSILLIALAYGGAHIHLIPIVMDHGFAPGAAAAMMGVVGLGLLAGRIGVGFLLDRIWGPAIAFPVLCLPAVACFLLLGTSSETSAITVAAFLLGFAAGAESDLIAFLAARYFGMAHFGRIYGMLYMPFGLFSAVSPLVYGIVRDRTGSYDGMLMAAAVLFVAGGALLLTLGRYPGTATTKLAHA</sequence>
<evidence type="ECO:0000259" key="5">
    <source>
        <dbReference type="PROSITE" id="PS50850"/>
    </source>
</evidence>
<feature type="transmembrane region" description="Helical" evidence="4">
    <location>
        <begin position="376"/>
        <end position="395"/>
    </location>
</feature>
<dbReference type="AlphaFoldDB" id="A0A552UIJ8"/>
<gene>
    <name evidence="6" type="ORF">FMM06_07910</name>
</gene>
<keyword evidence="3 4" id="KW-0472">Membrane</keyword>
<dbReference type="Proteomes" id="UP000317894">
    <property type="component" value="Unassembled WGS sequence"/>
</dbReference>
<feature type="transmembrane region" description="Helical" evidence="4">
    <location>
        <begin position="251"/>
        <end position="269"/>
    </location>
</feature>
<feature type="transmembrane region" description="Helical" evidence="4">
    <location>
        <begin position="77"/>
        <end position="95"/>
    </location>
</feature>
<evidence type="ECO:0000256" key="3">
    <source>
        <dbReference type="ARBA" id="ARBA00023136"/>
    </source>
</evidence>
<evidence type="ECO:0000313" key="7">
    <source>
        <dbReference type="Proteomes" id="UP000317894"/>
    </source>
</evidence>
<evidence type="ECO:0000256" key="4">
    <source>
        <dbReference type="SAM" id="Phobius"/>
    </source>
</evidence>
<feature type="transmembrane region" description="Helical" evidence="4">
    <location>
        <begin position="101"/>
        <end position="123"/>
    </location>
</feature>
<keyword evidence="7" id="KW-1185">Reference proteome</keyword>
<protein>
    <submittedName>
        <fullName evidence="6">MFS transporter</fullName>
    </submittedName>
</protein>
<feature type="transmembrane region" description="Helical" evidence="4">
    <location>
        <begin position="48"/>
        <end position="70"/>
    </location>
</feature>
<dbReference type="PANTHER" id="PTHR11360">
    <property type="entry name" value="MONOCARBOXYLATE TRANSPORTER"/>
    <property type="match status" value="1"/>
</dbReference>
<evidence type="ECO:0000256" key="1">
    <source>
        <dbReference type="ARBA" id="ARBA00022692"/>
    </source>
</evidence>
<dbReference type="PROSITE" id="PS50850">
    <property type="entry name" value="MFS"/>
    <property type="match status" value="1"/>
</dbReference>
<dbReference type="InterPro" id="IPR050327">
    <property type="entry name" value="Proton-linked_MCT"/>
</dbReference>
<dbReference type="OrthoDB" id="9796632at2"/>
<comment type="caution">
    <text evidence="6">The sequence shown here is derived from an EMBL/GenBank/DDBJ whole genome shotgun (WGS) entry which is preliminary data.</text>
</comment>
<dbReference type="SUPFAM" id="SSF103473">
    <property type="entry name" value="MFS general substrate transporter"/>
    <property type="match status" value="1"/>
</dbReference>
<dbReference type="Gene3D" id="1.20.1250.20">
    <property type="entry name" value="MFS general substrate transporter like domains"/>
    <property type="match status" value="1"/>
</dbReference>
<proteinExistence type="predicted"/>
<keyword evidence="1 4" id="KW-0812">Transmembrane</keyword>
<organism evidence="6 7">
    <name type="scientific">Glacieibacterium frigidum</name>
    <dbReference type="NCBI Taxonomy" id="2593303"/>
    <lineage>
        <taxon>Bacteria</taxon>
        <taxon>Pseudomonadati</taxon>
        <taxon>Pseudomonadota</taxon>
        <taxon>Alphaproteobacteria</taxon>
        <taxon>Sphingomonadales</taxon>
        <taxon>Sphingosinicellaceae</taxon>
        <taxon>Glacieibacterium</taxon>
    </lineage>
</organism>
<keyword evidence="2 4" id="KW-1133">Transmembrane helix</keyword>
<dbReference type="CDD" id="cd17355">
    <property type="entry name" value="MFS_YcxA_like"/>
    <property type="match status" value="1"/>
</dbReference>
<feature type="transmembrane region" description="Helical" evidence="4">
    <location>
        <begin position="166"/>
        <end position="188"/>
    </location>
</feature>
<feature type="transmembrane region" description="Helical" evidence="4">
    <location>
        <begin position="345"/>
        <end position="364"/>
    </location>
</feature>
<dbReference type="InterPro" id="IPR011701">
    <property type="entry name" value="MFS"/>
</dbReference>
<accession>A0A552UIJ8</accession>
<dbReference type="EMBL" id="VJWA01000001">
    <property type="protein sequence ID" value="TRW18027.1"/>
    <property type="molecule type" value="Genomic_DNA"/>
</dbReference>
<dbReference type="PANTHER" id="PTHR11360:SF284">
    <property type="entry name" value="EG:103B4.3 PROTEIN-RELATED"/>
    <property type="match status" value="1"/>
</dbReference>
<feature type="transmembrane region" description="Helical" evidence="4">
    <location>
        <begin position="281"/>
        <end position="303"/>
    </location>
</feature>